<dbReference type="AlphaFoldDB" id="A0A7S3PYD6"/>
<feature type="region of interest" description="Disordered" evidence="1">
    <location>
        <begin position="78"/>
        <end position="185"/>
    </location>
</feature>
<feature type="compositionally biased region" description="Polar residues" evidence="1">
    <location>
        <begin position="156"/>
        <end position="169"/>
    </location>
</feature>
<dbReference type="EMBL" id="HBIO01006359">
    <property type="protein sequence ID" value="CAE0459800.1"/>
    <property type="molecule type" value="Transcribed_RNA"/>
</dbReference>
<evidence type="ECO:0000256" key="2">
    <source>
        <dbReference type="SAM" id="SignalP"/>
    </source>
</evidence>
<evidence type="ECO:0000256" key="1">
    <source>
        <dbReference type="SAM" id="MobiDB-lite"/>
    </source>
</evidence>
<sequence>MSKKIFATALVAAATLETTSAFAPATISGSRASTGLNAETDRREILGNFAKALGAGAFAFGANQSNGESSQLLAGLTNPAQESWRGSSKGKSSWRGSSKGSSFTPGKGMRAHDDELIAGLTNPAQSSWRGSSKGSSFTPGKGMRAHDDELIAGLTNPAQESWRGSSKGKSFTPGKGMRAHDDDLC</sequence>
<keyword evidence="2" id="KW-0732">Signal</keyword>
<feature type="chain" id="PRO_5031108988" evidence="2">
    <location>
        <begin position="22"/>
        <end position="185"/>
    </location>
</feature>
<evidence type="ECO:0000313" key="3">
    <source>
        <dbReference type="EMBL" id="CAE0459800.1"/>
    </source>
</evidence>
<gene>
    <name evidence="3" type="ORF">CDEB00056_LOCUS4641</name>
</gene>
<proteinExistence type="predicted"/>
<accession>A0A7S3PYD6</accession>
<name>A0A7S3PYD6_9STRA</name>
<feature type="compositionally biased region" description="Low complexity" evidence="1">
    <location>
        <begin position="126"/>
        <end position="136"/>
    </location>
</feature>
<feature type="compositionally biased region" description="Low complexity" evidence="1">
    <location>
        <begin position="83"/>
        <end position="102"/>
    </location>
</feature>
<reference evidence="3" key="1">
    <citation type="submission" date="2021-01" db="EMBL/GenBank/DDBJ databases">
        <authorList>
            <person name="Corre E."/>
            <person name="Pelletier E."/>
            <person name="Niang G."/>
            <person name="Scheremetjew M."/>
            <person name="Finn R."/>
            <person name="Kale V."/>
            <person name="Holt S."/>
            <person name="Cochrane G."/>
            <person name="Meng A."/>
            <person name="Brown T."/>
            <person name="Cohen L."/>
        </authorList>
    </citation>
    <scope>NUCLEOTIDE SEQUENCE</scope>
    <source>
        <strain evidence="3">MM31A-1</strain>
    </source>
</reference>
<protein>
    <submittedName>
        <fullName evidence="3">Uncharacterized protein</fullName>
    </submittedName>
</protein>
<organism evidence="3">
    <name type="scientific">Chaetoceros debilis</name>
    <dbReference type="NCBI Taxonomy" id="122233"/>
    <lineage>
        <taxon>Eukaryota</taxon>
        <taxon>Sar</taxon>
        <taxon>Stramenopiles</taxon>
        <taxon>Ochrophyta</taxon>
        <taxon>Bacillariophyta</taxon>
        <taxon>Coscinodiscophyceae</taxon>
        <taxon>Chaetocerotophycidae</taxon>
        <taxon>Chaetocerotales</taxon>
        <taxon>Chaetocerotaceae</taxon>
        <taxon>Chaetoceros</taxon>
    </lineage>
</organism>
<feature type="signal peptide" evidence="2">
    <location>
        <begin position="1"/>
        <end position="21"/>
    </location>
</feature>